<dbReference type="EMBL" id="BLKM01000221">
    <property type="protein sequence ID" value="GFG30448.1"/>
    <property type="molecule type" value="Genomic_DNA"/>
</dbReference>
<dbReference type="PANTHER" id="PTHR46060">
    <property type="entry name" value="MARINER MOS1 TRANSPOSASE-LIKE PROTEIN"/>
    <property type="match status" value="1"/>
</dbReference>
<dbReference type="AlphaFoldDB" id="A0A6L2PJ09"/>
<proteinExistence type="predicted"/>
<dbReference type="OrthoDB" id="6428717at2759"/>
<keyword evidence="2" id="KW-1185">Reference proteome</keyword>
<name>A0A6L2PJ09_COPFO</name>
<organism evidence="1 2">
    <name type="scientific">Coptotermes formosanus</name>
    <name type="common">Formosan subterranean termite</name>
    <dbReference type="NCBI Taxonomy" id="36987"/>
    <lineage>
        <taxon>Eukaryota</taxon>
        <taxon>Metazoa</taxon>
        <taxon>Ecdysozoa</taxon>
        <taxon>Arthropoda</taxon>
        <taxon>Hexapoda</taxon>
        <taxon>Insecta</taxon>
        <taxon>Pterygota</taxon>
        <taxon>Neoptera</taxon>
        <taxon>Polyneoptera</taxon>
        <taxon>Dictyoptera</taxon>
        <taxon>Blattodea</taxon>
        <taxon>Blattoidea</taxon>
        <taxon>Termitoidae</taxon>
        <taxon>Rhinotermitidae</taxon>
        <taxon>Coptotermes</taxon>
    </lineage>
</organism>
<dbReference type="InParanoid" id="A0A6L2PJ09"/>
<evidence type="ECO:0000313" key="2">
    <source>
        <dbReference type="Proteomes" id="UP000502823"/>
    </source>
</evidence>
<protein>
    <submittedName>
        <fullName evidence="1">Uncharacterized protein</fullName>
    </submittedName>
</protein>
<gene>
    <name evidence="1" type="ORF">Cfor_03689</name>
</gene>
<dbReference type="InterPro" id="IPR052709">
    <property type="entry name" value="Transposase-MT_Hybrid"/>
</dbReference>
<evidence type="ECO:0000313" key="1">
    <source>
        <dbReference type="EMBL" id="GFG30448.1"/>
    </source>
</evidence>
<sequence>MANTSRHRKMRANWVERFKRERITIDDELSGRPSTPQTDDQCVEVNALIKGNRRITAREIALTVGISYRSTFAIEHHDLSYHKVCARWVPRQSSEDTNGPFYRYVSVSRRDTVMKERTYFNELSQVKKHGSIVTNHALNDSVY</sequence>
<dbReference type="PANTHER" id="PTHR46060:SF1">
    <property type="entry name" value="MARINER MOS1 TRANSPOSASE-LIKE PROTEIN"/>
    <property type="match status" value="1"/>
</dbReference>
<accession>A0A6L2PJ09</accession>
<reference evidence="2" key="1">
    <citation type="submission" date="2020-01" db="EMBL/GenBank/DDBJ databases">
        <title>Draft genome sequence of the Termite Coptotermes fromosanus.</title>
        <authorList>
            <person name="Itakura S."/>
            <person name="Yosikawa Y."/>
            <person name="Umezawa K."/>
        </authorList>
    </citation>
    <scope>NUCLEOTIDE SEQUENCE [LARGE SCALE GENOMIC DNA]</scope>
</reference>
<dbReference type="Proteomes" id="UP000502823">
    <property type="component" value="Unassembled WGS sequence"/>
</dbReference>
<comment type="caution">
    <text evidence="1">The sequence shown here is derived from an EMBL/GenBank/DDBJ whole genome shotgun (WGS) entry which is preliminary data.</text>
</comment>